<name>A0ACC0NLS9_RHOML</name>
<dbReference type="EMBL" id="CM046392">
    <property type="protein sequence ID" value="KAI8553712.1"/>
    <property type="molecule type" value="Genomic_DNA"/>
</dbReference>
<proteinExistence type="predicted"/>
<comment type="caution">
    <text evidence="1">The sequence shown here is derived from an EMBL/GenBank/DDBJ whole genome shotgun (WGS) entry which is preliminary data.</text>
</comment>
<evidence type="ECO:0000313" key="1">
    <source>
        <dbReference type="EMBL" id="KAI8553712.1"/>
    </source>
</evidence>
<organism evidence="1 2">
    <name type="scientific">Rhododendron molle</name>
    <name type="common">Chinese azalea</name>
    <name type="synonym">Azalea mollis</name>
    <dbReference type="NCBI Taxonomy" id="49168"/>
    <lineage>
        <taxon>Eukaryota</taxon>
        <taxon>Viridiplantae</taxon>
        <taxon>Streptophyta</taxon>
        <taxon>Embryophyta</taxon>
        <taxon>Tracheophyta</taxon>
        <taxon>Spermatophyta</taxon>
        <taxon>Magnoliopsida</taxon>
        <taxon>eudicotyledons</taxon>
        <taxon>Gunneridae</taxon>
        <taxon>Pentapetalae</taxon>
        <taxon>asterids</taxon>
        <taxon>Ericales</taxon>
        <taxon>Ericaceae</taxon>
        <taxon>Ericoideae</taxon>
        <taxon>Rhodoreae</taxon>
        <taxon>Rhododendron</taxon>
    </lineage>
</organism>
<reference evidence="1" key="1">
    <citation type="submission" date="2022-02" db="EMBL/GenBank/DDBJ databases">
        <title>Plant Genome Project.</title>
        <authorList>
            <person name="Zhang R.-G."/>
        </authorList>
    </citation>
    <scope>NUCLEOTIDE SEQUENCE</scope>
    <source>
        <strain evidence="1">AT1</strain>
    </source>
</reference>
<gene>
    <name evidence="1" type="ORF">RHMOL_Rhmol05G0037700</name>
</gene>
<protein>
    <submittedName>
        <fullName evidence="1">Uncharacterized protein</fullName>
    </submittedName>
</protein>
<dbReference type="Proteomes" id="UP001062846">
    <property type="component" value="Chromosome 5"/>
</dbReference>
<sequence>MAKAVEDKIREQAVCQNSYLTQNVEKNEQEQENHCQLGYLREENAKYHCILPKRYSSPPSLGRLFISIPSVNINYCILPKRYSPPPPLGRLFISILHFCQPRELPQGSRGGR</sequence>
<evidence type="ECO:0000313" key="2">
    <source>
        <dbReference type="Proteomes" id="UP001062846"/>
    </source>
</evidence>
<accession>A0ACC0NLS9</accession>
<keyword evidence="2" id="KW-1185">Reference proteome</keyword>